<feature type="domain" description="HMA" evidence="2">
    <location>
        <begin position="9"/>
        <end position="27"/>
    </location>
</feature>
<dbReference type="SUPFAM" id="SSF55008">
    <property type="entry name" value="HMA, heavy metal-associated domain"/>
    <property type="match status" value="1"/>
</dbReference>
<proteinExistence type="predicted"/>
<organism evidence="3 4">
    <name type="scientific">Paracoccus mutanolyticus</name>
    <dbReference type="NCBI Taxonomy" id="1499308"/>
    <lineage>
        <taxon>Bacteria</taxon>
        <taxon>Pseudomonadati</taxon>
        <taxon>Pseudomonadota</taxon>
        <taxon>Alphaproteobacteria</taxon>
        <taxon>Rhodobacterales</taxon>
        <taxon>Paracoccaceae</taxon>
        <taxon>Paracoccus</taxon>
    </lineage>
</organism>
<dbReference type="CDD" id="cd00371">
    <property type="entry name" value="HMA"/>
    <property type="match status" value="1"/>
</dbReference>
<dbReference type="RefSeq" id="WP_223252271.1">
    <property type="nucleotide sequence ID" value="NZ_CP030239.1"/>
</dbReference>
<sequence length="47" mass="5308">MQRFPAYRGMTCASCVGRVERALKAVPRRQAAQSGDREGQHHDERHG</sequence>
<name>A0ABM6WP58_9RHOB</name>
<keyword evidence="4" id="KW-1185">Reference proteome</keyword>
<gene>
    <name evidence="3" type="ORF">DPM13_01400</name>
</gene>
<dbReference type="EMBL" id="CP030239">
    <property type="protein sequence ID" value="AWX92358.1"/>
    <property type="molecule type" value="Genomic_DNA"/>
</dbReference>
<reference evidence="3 4" key="1">
    <citation type="submission" date="2018-06" db="EMBL/GenBank/DDBJ databases">
        <title>Complete genome sequence of Paracoccus mutanolyticus strain RSP-02 isolated from cellulosic waste.</title>
        <authorList>
            <person name="Amrutha R.N."/>
            <person name="Shrivastav A."/>
            <person name="Buddana S.K."/>
            <person name="Deshpande U."/>
            <person name="Prakasham R.S."/>
        </authorList>
    </citation>
    <scope>NUCLEOTIDE SEQUENCE [LARGE SCALE GENOMIC DNA]</scope>
    <source>
        <strain evidence="3 4">RSP-02</strain>
    </source>
</reference>
<dbReference type="InterPro" id="IPR006121">
    <property type="entry name" value="HMA_dom"/>
</dbReference>
<evidence type="ECO:0000256" key="1">
    <source>
        <dbReference type="SAM" id="MobiDB-lite"/>
    </source>
</evidence>
<dbReference type="InterPro" id="IPR036163">
    <property type="entry name" value="HMA_dom_sf"/>
</dbReference>
<protein>
    <recommendedName>
        <fullName evidence="2">HMA domain-containing protein</fullName>
    </recommendedName>
</protein>
<dbReference type="Gene3D" id="3.30.70.100">
    <property type="match status" value="1"/>
</dbReference>
<dbReference type="Proteomes" id="UP000249922">
    <property type="component" value="Chromosome"/>
</dbReference>
<feature type="region of interest" description="Disordered" evidence="1">
    <location>
        <begin position="26"/>
        <end position="47"/>
    </location>
</feature>
<evidence type="ECO:0000313" key="4">
    <source>
        <dbReference type="Proteomes" id="UP000249922"/>
    </source>
</evidence>
<feature type="compositionally biased region" description="Basic and acidic residues" evidence="1">
    <location>
        <begin position="35"/>
        <end position="47"/>
    </location>
</feature>
<dbReference type="Pfam" id="PF00403">
    <property type="entry name" value="HMA"/>
    <property type="match status" value="1"/>
</dbReference>
<evidence type="ECO:0000259" key="2">
    <source>
        <dbReference type="Pfam" id="PF00403"/>
    </source>
</evidence>
<accession>A0ABM6WP58</accession>
<evidence type="ECO:0000313" key="3">
    <source>
        <dbReference type="EMBL" id="AWX92358.1"/>
    </source>
</evidence>